<dbReference type="PANTHER" id="PTHR35340">
    <property type="entry name" value="PQQ ENZYME REPEAT PROTEIN-RELATED"/>
    <property type="match status" value="1"/>
</dbReference>
<dbReference type="PANTHER" id="PTHR35340:SF5">
    <property type="entry name" value="ASST-DOMAIN-CONTAINING PROTEIN"/>
    <property type="match status" value="1"/>
</dbReference>
<dbReference type="SUPFAM" id="SSF63829">
    <property type="entry name" value="Calcium-dependent phosphotriesterase"/>
    <property type="match status" value="1"/>
</dbReference>
<organism evidence="1">
    <name type="scientific">hydrothermal vent metagenome</name>
    <dbReference type="NCBI Taxonomy" id="652676"/>
    <lineage>
        <taxon>unclassified sequences</taxon>
        <taxon>metagenomes</taxon>
        <taxon>ecological metagenomes</taxon>
    </lineage>
</organism>
<name>A0A160VCM3_9ZZZZ</name>
<evidence type="ECO:0000313" key="1">
    <source>
        <dbReference type="EMBL" id="CUV03315.1"/>
    </source>
</evidence>
<dbReference type="AlphaFoldDB" id="A0A160VCM3"/>
<dbReference type="EMBL" id="FAXA01000390">
    <property type="protein sequence ID" value="CUV03315.1"/>
    <property type="molecule type" value="Genomic_DNA"/>
</dbReference>
<gene>
    <name evidence="1" type="ORF">MGWOODY_Clf1958</name>
</gene>
<dbReference type="Gene3D" id="2.130.10.10">
    <property type="entry name" value="YVTN repeat-like/Quinoprotein amine dehydrogenase"/>
    <property type="match status" value="1"/>
</dbReference>
<proteinExistence type="predicted"/>
<sequence>MTIDDQTRRRSTKTGLTALDRERACPGYTLYAPMNGPGDVYLLSLDGEEVHHWAMPDPPGLYGYLLPNGNLFYGGKLRDEMWDRFQSWKRFKGGVMMEVDWNGNKVWEHRDIDHHHDARRTESGGAIYLTVERVPEGLAAQVKGGNPVTGENGMWADVIVEVDASGKRIWEWHAMEHLDPKRDIITFNDSRDEWSHGNTVVPLSGDRVMFSFRNLSTIGIIDKGTGEIVWRLGGEALAQQHDPSLLSNGNILVYDNGSHSDHHPLPFSRVIEVDPKSNRTVWEYFDNPAYNFFSPYISGARRLPNGNTLITEGMFGRMFQVTPEGDIVWEYINPHYHEDTENAVVNRVFRATHYLPEEIPQLP</sequence>
<dbReference type="GO" id="GO:0004062">
    <property type="term" value="F:aryl sulfotransferase activity"/>
    <property type="evidence" value="ECO:0007669"/>
    <property type="project" value="InterPro"/>
</dbReference>
<reference evidence="1" key="1">
    <citation type="submission" date="2015-10" db="EMBL/GenBank/DDBJ databases">
        <authorList>
            <person name="Gilbert D.G."/>
        </authorList>
    </citation>
    <scope>NUCLEOTIDE SEQUENCE</scope>
</reference>
<accession>A0A160VCM3</accession>
<protein>
    <submittedName>
        <fullName evidence="1">Putative PQQ enzyme repeat</fullName>
    </submittedName>
</protein>
<dbReference type="InterPro" id="IPR053143">
    <property type="entry name" value="Arylsulfate_ST"/>
</dbReference>
<dbReference type="InterPro" id="IPR010262">
    <property type="entry name" value="Arylsulfotransferase_bact"/>
</dbReference>
<dbReference type="Pfam" id="PF05935">
    <property type="entry name" value="Arylsulfotrans"/>
    <property type="match status" value="1"/>
</dbReference>
<dbReference type="InterPro" id="IPR015943">
    <property type="entry name" value="WD40/YVTN_repeat-like_dom_sf"/>
</dbReference>